<dbReference type="EMBL" id="JAESWB010000065">
    <property type="protein sequence ID" value="MBL4951746.1"/>
    <property type="molecule type" value="Genomic_DNA"/>
</dbReference>
<keyword evidence="4" id="KW-1185">Reference proteome</keyword>
<dbReference type="RefSeq" id="WP_202653034.1">
    <property type="nucleotide sequence ID" value="NZ_JAESWB010000065.1"/>
</dbReference>
<evidence type="ECO:0008006" key="5">
    <source>
        <dbReference type="Google" id="ProtNLM"/>
    </source>
</evidence>
<reference evidence="3 4" key="1">
    <citation type="submission" date="2021-01" db="EMBL/GenBank/DDBJ databases">
        <title>Genome public.</title>
        <authorList>
            <person name="Liu C."/>
            <person name="Sun Q."/>
        </authorList>
    </citation>
    <scope>NUCLEOTIDE SEQUENCE [LARGE SCALE GENOMIC DNA]</scope>
    <source>
        <strain evidence="3 4">YIM B02564</strain>
    </source>
</reference>
<evidence type="ECO:0000313" key="4">
    <source>
        <dbReference type="Proteomes" id="UP000623967"/>
    </source>
</evidence>
<proteinExistence type="predicted"/>
<dbReference type="PROSITE" id="PS51257">
    <property type="entry name" value="PROKAR_LIPOPROTEIN"/>
    <property type="match status" value="1"/>
</dbReference>
<feature type="compositionally biased region" description="Low complexity" evidence="1">
    <location>
        <begin position="57"/>
        <end position="68"/>
    </location>
</feature>
<dbReference type="Proteomes" id="UP000623967">
    <property type="component" value="Unassembled WGS sequence"/>
</dbReference>
<accession>A0ABS1TNA3</accession>
<evidence type="ECO:0000313" key="3">
    <source>
        <dbReference type="EMBL" id="MBL4951746.1"/>
    </source>
</evidence>
<evidence type="ECO:0000256" key="2">
    <source>
        <dbReference type="SAM" id="SignalP"/>
    </source>
</evidence>
<feature type="chain" id="PRO_5046743910" description="Lipoprotein" evidence="2">
    <location>
        <begin position="21"/>
        <end position="109"/>
    </location>
</feature>
<comment type="caution">
    <text evidence="3">The sequence shown here is derived from an EMBL/GenBank/DDBJ whole genome shotgun (WGS) entry which is preliminary data.</text>
</comment>
<keyword evidence="2" id="KW-0732">Signal</keyword>
<gene>
    <name evidence="3" type="ORF">JK635_05765</name>
</gene>
<sequence>MKRRLLFMFVCSLLSSMVLAGCNNDNNDQNPPPSVNTNYNNDRDMAPTNTKYDVTPNDQNDVINNDDNFSPAEDKNTDTDKDPMKDSNTKNEEIIEDDIDRNDRDNKDE</sequence>
<protein>
    <recommendedName>
        <fullName evidence="5">Lipoprotein</fullName>
    </recommendedName>
</protein>
<feature type="compositionally biased region" description="Basic and acidic residues" evidence="1">
    <location>
        <begin position="72"/>
        <end position="93"/>
    </location>
</feature>
<feature type="signal peptide" evidence="2">
    <location>
        <begin position="1"/>
        <end position="20"/>
    </location>
</feature>
<evidence type="ECO:0000256" key="1">
    <source>
        <dbReference type="SAM" id="MobiDB-lite"/>
    </source>
</evidence>
<organism evidence="3 4">
    <name type="scientific">Neobacillus paridis</name>
    <dbReference type="NCBI Taxonomy" id="2803862"/>
    <lineage>
        <taxon>Bacteria</taxon>
        <taxon>Bacillati</taxon>
        <taxon>Bacillota</taxon>
        <taxon>Bacilli</taxon>
        <taxon>Bacillales</taxon>
        <taxon>Bacillaceae</taxon>
        <taxon>Neobacillus</taxon>
    </lineage>
</organism>
<name>A0ABS1TNA3_9BACI</name>
<feature type="region of interest" description="Disordered" evidence="1">
    <location>
        <begin position="22"/>
        <end position="109"/>
    </location>
</feature>